<evidence type="ECO:0000259" key="2">
    <source>
        <dbReference type="PROSITE" id="PS51740"/>
    </source>
</evidence>
<dbReference type="EMBL" id="PFNJ01000074">
    <property type="protein sequence ID" value="PIZ42333.1"/>
    <property type="molecule type" value="Genomic_DNA"/>
</dbReference>
<reference evidence="4" key="1">
    <citation type="submission" date="2017-09" db="EMBL/GenBank/DDBJ databases">
        <title>Depth-based differentiation of microbial function through sediment-hosted aquifers and enrichment of novel symbionts in the deep terrestrial subsurface.</title>
        <authorList>
            <person name="Probst A.J."/>
            <person name="Ladd B."/>
            <person name="Jarett J.K."/>
            <person name="Geller-Mcgrath D.E."/>
            <person name="Sieber C.M.K."/>
            <person name="Emerson J.B."/>
            <person name="Anantharaman K."/>
            <person name="Thomas B.C."/>
            <person name="Malmstrom R."/>
            <person name="Stieglmeier M."/>
            <person name="Klingl A."/>
            <person name="Woyke T."/>
            <person name="Ryan C.M."/>
            <person name="Banfield J.F."/>
        </authorList>
    </citation>
    <scope>NUCLEOTIDE SEQUENCE [LARGE SCALE GENOMIC DNA]</scope>
</reference>
<dbReference type="SUPFAM" id="SSF89447">
    <property type="entry name" value="AbrB/MazE/MraZ-like"/>
    <property type="match status" value="1"/>
</dbReference>
<dbReference type="InterPro" id="IPR037914">
    <property type="entry name" value="SpoVT-AbrB_sf"/>
</dbReference>
<dbReference type="GO" id="GO:0003677">
    <property type="term" value="F:DNA binding"/>
    <property type="evidence" value="ECO:0007669"/>
    <property type="project" value="UniProtKB-UniRule"/>
</dbReference>
<dbReference type="Proteomes" id="UP000230970">
    <property type="component" value="Unassembled WGS sequence"/>
</dbReference>
<dbReference type="InterPro" id="IPR007159">
    <property type="entry name" value="SpoVT-AbrB_dom"/>
</dbReference>
<accession>A0A2M7TB95</accession>
<comment type="caution">
    <text evidence="3">The sequence shown here is derived from an EMBL/GenBank/DDBJ whole genome shotgun (WGS) entry which is preliminary data.</text>
</comment>
<evidence type="ECO:0000313" key="4">
    <source>
        <dbReference type="Proteomes" id="UP000230970"/>
    </source>
</evidence>
<dbReference type="PROSITE" id="PS51740">
    <property type="entry name" value="SPOVT_ABRB"/>
    <property type="match status" value="1"/>
</dbReference>
<protein>
    <recommendedName>
        <fullName evidence="2">SpoVT-AbrB domain-containing protein</fullName>
    </recommendedName>
</protein>
<dbReference type="SMART" id="SM00966">
    <property type="entry name" value="SpoVT_AbrB"/>
    <property type="match status" value="1"/>
</dbReference>
<name>A0A2M7TB95_UNCKA</name>
<dbReference type="AlphaFoldDB" id="A0A2M7TB95"/>
<evidence type="ECO:0000313" key="3">
    <source>
        <dbReference type="EMBL" id="PIZ42333.1"/>
    </source>
</evidence>
<evidence type="ECO:0000256" key="1">
    <source>
        <dbReference type="PROSITE-ProRule" id="PRU01076"/>
    </source>
</evidence>
<feature type="domain" description="SpoVT-AbrB" evidence="2">
    <location>
        <begin position="55"/>
        <end position="99"/>
    </location>
</feature>
<sequence length="132" mass="15273">MNLYGLTPVVSSFSRYARTESFKLLSSNFIISPRLRTGYYARKMKGATMPQVVQEELIKIQTKGILTIPKKFRKDLFDENDLVRIKKEKGRLIIEPVRILSYSVRSYTDAEMKEFITFDAEETIGLKKNGLL</sequence>
<gene>
    <name evidence="3" type="ORF">COY34_03015</name>
</gene>
<organism evidence="3 4">
    <name type="scientific">candidate division WWE3 bacterium CG_4_10_14_0_2_um_filter_42_8</name>
    <dbReference type="NCBI Taxonomy" id="1975074"/>
    <lineage>
        <taxon>Bacteria</taxon>
        <taxon>Katanobacteria</taxon>
    </lineage>
</organism>
<keyword evidence="1" id="KW-0238">DNA-binding</keyword>
<proteinExistence type="predicted"/>